<accession>K1RSJ3</accession>
<proteinExistence type="predicted"/>
<name>K1RSJ3_MAGGI</name>
<gene>
    <name evidence="1" type="ORF">CGI_10018099</name>
</gene>
<dbReference type="EMBL" id="JH818095">
    <property type="protein sequence ID" value="EKC37486.1"/>
    <property type="molecule type" value="Genomic_DNA"/>
</dbReference>
<sequence length="145" mass="16660">MGETTITTDITARPGFEHELPELYALPISQAGQFPTYKRLTNGLPYSHQPSGLPFPIKEPSNMVKEELTYILKNKEMIKFEEKRTFAMKFLSTTYTEQSKRWIGNKSLDTGSLIKRSLLQEPVINESRRTIIIAKIEAELLEIKK</sequence>
<dbReference type="HOGENOM" id="CLU_1788714_0_0_1"/>
<evidence type="ECO:0000313" key="1">
    <source>
        <dbReference type="EMBL" id="EKC37486.1"/>
    </source>
</evidence>
<protein>
    <submittedName>
        <fullName evidence="1">Uncharacterized protein</fullName>
    </submittedName>
</protein>
<dbReference type="AlphaFoldDB" id="K1RSJ3"/>
<dbReference type="InParanoid" id="K1RSJ3"/>
<reference evidence="1" key="1">
    <citation type="journal article" date="2012" name="Nature">
        <title>The oyster genome reveals stress adaptation and complexity of shell formation.</title>
        <authorList>
            <person name="Zhang G."/>
            <person name="Fang X."/>
            <person name="Guo X."/>
            <person name="Li L."/>
            <person name="Luo R."/>
            <person name="Xu F."/>
            <person name="Yang P."/>
            <person name="Zhang L."/>
            <person name="Wang X."/>
            <person name="Qi H."/>
            <person name="Xiong Z."/>
            <person name="Que H."/>
            <person name="Xie Y."/>
            <person name="Holland P.W."/>
            <person name="Paps J."/>
            <person name="Zhu Y."/>
            <person name="Wu F."/>
            <person name="Chen Y."/>
            <person name="Wang J."/>
            <person name="Peng C."/>
            <person name="Meng J."/>
            <person name="Yang L."/>
            <person name="Liu J."/>
            <person name="Wen B."/>
            <person name="Zhang N."/>
            <person name="Huang Z."/>
            <person name="Zhu Q."/>
            <person name="Feng Y."/>
            <person name="Mount A."/>
            <person name="Hedgecock D."/>
            <person name="Xu Z."/>
            <person name="Liu Y."/>
            <person name="Domazet-Loso T."/>
            <person name="Du Y."/>
            <person name="Sun X."/>
            <person name="Zhang S."/>
            <person name="Liu B."/>
            <person name="Cheng P."/>
            <person name="Jiang X."/>
            <person name="Li J."/>
            <person name="Fan D."/>
            <person name="Wang W."/>
            <person name="Fu W."/>
            <person name="Wang T."/>
            <person name="Wang B."/>
            <person name="Zhang J."/>
            <person name="Peng Z."/>
            <person name="Li Y."/>
            <person name="Li N."/>
            <person name="Wang J."/>
            <person name="Chen M."/>
            <person name="He Y."/>
            <person name="Tan F."/>
            <person name="Song X."/>
            <person name="Zheng Q."/>
            <person name="Huang R."/>
            <person name="Yang H."/>
            <person name="Du X."/>
            <person name="Chen L."/>
            <person name="Yang M."/>
            <person name="Gaffney P.M."/>
            <person name="Wang S."/>
            <person name="Luo L."/>
            <person name="She Z."/>
            <person name="Ming Y."/>
            <person name="Huang W."/>
            <person name="Zhang S."/>
            <person name="Huang B."/>
            <person name="Zhang Y."/>
            <person name="Qu T."/>
            <person name="Ni P."/>
            <person name="Miao G."/>
            <person name="Wang J."/>
            <person name="Wang Q."/>
            <person name="Steinberg C.E."/>
            <person name="Wang H."/>
            <person name="Li N."/>
            <person name="Qian L."/>
            <person name="Zhang G."/>
            <person name="Li Y."/>
            <person name="Yang H."/>
            <person name="Liu X."/>
            <person name="Wang J."/>
            <person name="Yin Y."/>
            <person name="Wang J."/>
        </authorList>
    </citation>
    <scope>NUCLEOTIDE SEQUENCE [LARGE SCALE GENOMIC DNA]</scope>
    <source>
        <strain evidence="1">05x7-T-G4-1.051#20</strain>
    </source>
</reference>
<organism evidence="1">
    <name type="scientific">Magallana gigas</name>
    <name type="common">Pacific oyster</name>
    <name type="synonym">Crassostrea gigas</name>
    <dbReference type="NCBI Taxonomy" id="29159"/>
    <lineage>
        <taxon>Eukaryota</taxon>
        <taxon>Metazoa</taxon>
        <taxon>Spiralia</taxon>
        <taxon>Lophotrochozoa</taxon>
        <taxon>Mollusca</taxon>
        <taxon>Bivalvia</taxon>
        <taxon>Autobranchia</taxon>
        <taxon>Pteriomorphia</taxon>
        <taxon>Ostreida</taxon>
        <taxon>Ostreoidea</taxon>
        <taxon>Ostreidae</taxon>
        <taxon>Magallana</taxon>
    </lineage>
</organism>